<comment type="subunit">
    <text evidence="6">Homodimer.</text>
</comment>
<dbReference type="EMBL" id="BAABJQ010000003">
    <property type="protein sequence ID" value="GAA5180666.1"/>
    <property type="molecule type" value="Genomic_DNA"/>
</dbReference>
<name>A0ABP9RLU3_9ACTN</name>
<evidence type="ECO:0000256" key="4">
    <source>
        <dbReference type="ARBA" id="ARBA00023027"/>
    </source>
</evidence>
<keyword evidence="1 6" id="KW-0285">Flavoprotein</keyword>
<evidence type="ECO:0000256" key="3">
    <source>
        <dbReference type="ARBA" id="ARBA00023002"/>
    </source>
</evidence>
<evidence type="ECO:0000259" key="7">
    <source>
        <dbReference type="Pfam" id="PF02525"/>
    </source>
</evidence>
<dbReference type="RefSeq" id="WP_345627101.1">
    <property type="nucleotide sequence ID" value="NZ_BAABJQ010000003.1"/>
</dbReference>
<keyword evidence="2 6" id="KW-0288">FMN</keyword>
<dbReference type="InterPro" id="IPR029039">
    <property type="entry name" value="Flavoprotein-like_sf"/>
</dbReference>
<evidence type="ECO:0000313" key="9">
    <source>
        <dbReference type="Proteomes" id="UP001501570"/>
    </source>
</evidence>
<comment type="caution">
    <text evidence="6">Lacks conserved residue(s) required for the propagation of feature annotation.</text>
</comment>
<comment type="caution">
    <text evidence="8">The sequence shown here is derived from an EMBL/GenBank/DDBJ whole genome shotgun (WGS) entry which is preliminary data.</text>
</comment>
<comment type="catalytic activity">
    <reaction evidence="6">
        <text>2 a quinone + NADH + H(+) = 2 a 1,4-benzosemiquinone + NAD(+)</text>
        <dbReference type="Rhea" id="RHEA:65952"/>
        <dbReference type="ChEBI" id="CHEBI:15378"/>
        <dbReference type="ChEBI" id="CHEBI:57540"/>
        <dbReference type="ChEBI" id="CHEBI:57945"/>
        <dbReference type="ChEBI" id="CHEBI:132124"/>
        <dbReference type="ChEBI" id="CHEBI:134225"/>
    </reaction>
</comment>
<dbReference type="PANTHER" id="PTHR43741:SF2">
    <property type="entry name" value="FMN-DEPENDENT NADH:QUINONE OXIDOREDUCTASE"/>
    <property type="match status" value="1"/>
</dbReference>
<dbReference type="Gene3D" id="3.40.50.360">
    <property type="match status" value="1"/>
</dbReference>
<gene>
    <name evidence="6" type="primary">azoR</name>
    <name evidence="8" type="ORF">GCM10023322_13480</name>
</gene>
<evidence type="ECO:0000256" key="5">
    <source>
        <dbReference type="ARBA" id="ARBA00048542"/>
    </source>
</evidence>
<evidence type="ECO:0000256" key="2">
    <source>
        <dbReference type="ARBA" id="ARBA00022643"/>
    </source>
</evidence>
<feature type="binding site" evidence="6">
    <location>
        <begin position="15"/>
        <end position="17"/>
    </location>
    <ligand>
        <name>FMN</name>
        <dbReference type="ChEBI" id="CHEBI:58210"/>
    </ligand>
</feature>
<comment type="catalytic activity">
    <reaction evidence="5">
        <text>N,N-dimethyl-1,4-phenylenediamine + anthranilate + 2 NAD(+) = 2-(4-dimethylaminophenyl)diazenylbenzoate + 2 NADH + 2 H(+)</text>
        <dbReference type="Rhea" id="RHEA:55872"/>
        <dbReference type="ChEBI" id="CHEBI:15378"/>
        <dbReference type="ChEBI" id="CHEBI:15783"/>
        <dbReference type="ChEBI" id="CHEBI:16567"/>
        <dbReference type="ChEBI" id="CHEBI:57540"/>
        <dbReference type="ChEBI" id="CHEBI:57945"/>
        <dbReference type="ChEBI" id="CHEBI:71579"/>
        <dbReference type="EC" id="1.7.1.17"/>
    </reaction>
    <physiologicalReaction direction="right-to-left" evidence="5">
        <dbReference type="Rhea" id="RHEA:55874"/>
    </physiologicalReaction>
</comment>
<keyword evidence="4 6" id="KW-0520">NAD</keyword>
<reference evidence="9" key="1">
    <citation type="journal article" date="2019" name="Int. J. Syst. Evol. Microbiol.">
        <title>The Global Catalogue of Microorganisms (GCM) 10K type strain sequencing project: providing services to taxonomists for standard genome sequencing and annotation.</title>
        <authorList>
            <consortium name="The Broad Institute Genomics Platform"/>
            <consortium name="The Broad Institute Genome Sequencing Center for Infectious Disease"/>
            <person name="Wu L."/>
            <person name="Ma J."/>
        </authorList>
    </citation>
    <scope>NUCLEOTIDE SEQUENCE [LARGE SCALE GENOMIC DNA]</scope>
    <source>
        <strain evidence="9">JCM 18304</strain>
    </source>
</reference>
<protein>
    <recommendedName>
        <fullName evidence="6">FMN dependent NADH:quinone oxidoreductase</fullName>
        <ecNumber evidence="6">1.6.5.-</ecNumber>
    </recommendedName>
    <alternativeName>
        <fullName evidence="6">Azo-dye reductase</fullName>
    </alternativeName>
    <alternativeName>
        <fullName evidence="6">FMN-dependent NADH-azo compound oxidoreductase</fullName>
    </alternativeName>
    <alternativeName>
        <fullName evidence="6">FMN-dependent NADH-azoreductase</fullName>
        <ecNumber evidence="6">1.7.1.17</ecNumber>
    </alternativeName>
</protein>
<dbReference type="SUPFAM" id="SSF52218">
    <property type="entry name" value="Flavoproteins"/>
    <property type="match status" value="1"/>
</dbReference>
<comment type="similarity">
    <text evidence="6">Belongs to the azoreductase type 1 family.</text>
</comment>
<accession>A0ABP9RLU3</accession>
<evidence type="ECO:0000256" key="1">
    <source>
        <dbReference type="ARBA" id="ARBA00022630"/>
    </source>
</evidence>
<proteinExistence type="inferred from homology"/>
<dbReference type="EC" id="1.7.1.17" evidence="6"/>
<dbReference type="InterPro" id="IPR023048">
    <property type="entry name" value="NADH:quinone_OxRdtase_FMN_depd"/>
</dbReference>
<dbReference type="EC" id="1.6.5.-" evidence="6"/>
<dbReference type="InterPro" id="IPR003680">
    <property type="entry name" value="Flavodoxin_fold"/>
</dbReference>
<feature type="domain" description="Flavodoxin-like fold" evidence="7">
    <location>
        <begin position="1"/>
        <end position="172"/>
    </location>
</feature>
<comment type="cofactor">
    <cofactor evidence="6">
        <name>FMN</name>
        <dbReference type="ChEBI" id="CHEBI:58210"/>
    </cofactor>
    <text evidence="6">Binds 1 FMN per subunit.</text>
</comment>
<dbReference type="PANTHER" id="PTHR43741">
    <property type="entry name" value="FMN-DEPENDENT NADH-AZOREDUCTASE 1"/>
    <property type="match status" value="1"/>
</dbReference>
<feature type="binding site" evidence="6">
    <location>
        <position position="9"/>
    </location>
    <ligand>
        <name>FMN</name>
        <dbReference type="ChEBI" id="CHEBI:58210"/>
    </ligand>
</feature>
<comment type="function">
    <text evidence="6">Quinone reductase that provides resistance to thiol-specific stress caused by electrophilic quinones.</text>
</comment>
<evidence type="ECO:0000256" key="6">
    <source>
        <dbReference type="HAMAP-Rule" id="MF_01216"/>
    </source>
</evidence>
<dbReference type="Proteomes" id="UP001501570">
    <property type="component" value="Unassembled WGS sequence"/>
</dbReference>
<keyword evidence="9" id="KW-1185">Reference proteome</keyword>
<comment type="function">
    <text evidence="6">Also exhibits azoreductase activity. Catalyzes the reductive cleavage of the azo bond in aromatic azo compounds to the corresponding amines.</text>
</comment>
<organism evidence="8 9">
    <name type="scientific">Rugosimonospora acidiphila</name>
    <dbReference type="NCBI Taxonomy" id="556531"/>
    <lineage>
        <taxon>Bacteria</taxon>
        <taxon>Bacillati</taxon>
        <taxon>Actinomycetota</taxon>
        <taxon>Actinomycetes</taxon>
        <taxon>Micromonosporales</taxon>
        <taxon>Micromonosporaceae</taxon>
        <taxon>Rugosimonospora</taxon>
    </lineage>
</organism>
<dbReference type="InterPro" id="IPR050104">
    <property type="entry name" value="FMN-dep_NADH:Q_OxRdtase_AzoR1"/>
</dbReference>
<sequence length="219" mass="23480">MSLFRLDASIRTEGSISREVADTVEKAWRAEHPHAQVVRRDVGQEPLPATSWRDAVGGWHTPAEQRTPQQAEAVALSTTLLDELLDADAYLFAAPLYNYGVPQYLKAWIDLIIANPGGTSAESPLLAGRPGVLVLVRGGGYGPGAPREGWDHAGPYLRRVLGDLWGLDLHVVEAELTLAGAVPAMASLVGLADESRRNAHVVADSHGRTLAQRMRAAAA</sequence>
<keyword evidence="3 6" id="KW-0560">Oxidoreductase</keyword>
<evidence type="ECO:0000313" key="8">
    <source>
        <dbReference type="EMBL" id="GAA5180666.1"/>
    </source>
</evidence>
<dbReference type="HAMAP" id="MF_01216">
    <property type="entry name" value="Azoreductase_type1"/>
    <property type="match status" value="1"/>
</dbReference>
<dbReference type="Pfam" id="PF02525">
    <property type="entry name" value="Flavodoxin_2"/>
    <property type="match status" value="1"/>
</dbReference>